<gene>
    <name evidence="15" type="ORF">E3N88_19619</name>
</gene>
<dbReference type="PROSITE" id="PS50939">
    <property type="entry name" value="CYTOCHROME_B561"/>
    <property type="match status" value="1"/>
</dbReference>
<feature type="transmembrane region" description="Helical" evidence="13">
    <location>
        <begin position="509"/>
        <end position="527"/>
    </location>
</feature>
<evidence type="ECO:0000259" key="14">
    <source>
        <dbReference type="PROSITE" id="PS50939"/>
    </source>
</evidence>
<evidence type="ECO:0000256" key="11">
    <source>
        <dbReference type="ARBA" id="ARBA00023242"/>
    </source>
</evidence>
<dbReference type="GO" id="GO:0003713">
    <property type="term" value="F:transcription coactivator activity"/>
    <property type="evidence" value="ECO:0007669"/>
    <property type="project" value="TreeGrafter"/>
</dbReference>
<keyword evidence="8" id="KW-0805">Transcription regulation</keyword>
<reference evidence="15 16" key="1">
    <citation type="submission" date="2019-05" db="EMBL/GenBank/DDBJ databases">
        <title>Mikania micrantha, genome provides insights into the molecular mechanism of rapid growth.</title>
        <authorList>
            <person name="Liu B."/>
        </authorList>
    </citation>
    <scope>NUCLEOTIDE SEQUENCE [LARGE SCALE GENOMIC DNA]</scope>
    <source>
        <strain evidence="15">NLD-2019</strain>
        <tissue evidence="15">Leaf</tissue>
    </source>
</reference>
<evidence type="ECO:0000256" key="2">
    <source>
        <dbReference type="ARBA" id="ARBA00004370"/>
    </source>
</evidence>
<comment type="similarity">
    <text evidence="3">Belongs to the Mediator complex subunit 27 family.</text>
</comment>
<dbReference type="GO" id="GO:0016020">
    <property type="term" value="C:membrane"/>
    <property type="evidence" value="ECO:0007669"/>
    <property type="project" value="UniProtKB-SubCell"/>
</dbReference>
<evidence type="ECO:0000256" key="3">
    <source>
        <dbReference type="ARBA" id="ARBA00008048"/>
    </source>
</evidence>
<keyword evidence="5 13" id="KW-0812">Transmembrane</keyword>
<evidence type="ECO:0000256" key="7">
    <source>
        <dbReference type="ARBA" id="ARBA00022989"/>
    </source>
</evidence>
<evidence type="ECO:0000256" key="6">
    <source>
        <dbReference type="ARBA" id="ARBA00022982"/>
    </source>
</evidence>
<keyword evidence="11" id="KW-0539">Nucleus</keyword>
<protein>
    <recommendedName>
        <fullName evidence="14">Cytochrome b561 domain-containing protein</fullName>
    </recommendedName>
</protein>
<proteinExistence type="inferred from homology"/>
<dbReference type="InterPro" id="IPR021627">
    <property type="entry name" value="Mediator_Med27"/>
</dbReference>
<evidence type="ECO:0000256" key="12">
    <source>
        <dbReference type="SAM" id="MobiDB-lite"/>
    </source>
</evidence>
<dbReference type="SMART" id="SM00665">
    <property type="entry name" value="B561"/>
    <property type="match status" value="1"/>
</dbReference>
<keyword evidence="6" id="KW-0249">Electron transport</keyword>
<dbReference type="Gene3D" id="1.20.120.1770">
    <property type="match status" value="1"/>
</dbReference>
<evidence type="ECO:0000256" key="8">
    <source>
        <dbReference type="ARBA" id="ARBA00023015"/>
    </source>
</evidence>
<organism evidence="15 16">
    <name type="scientific">Mikania micrantha</name>
    <name type="common">bitter vine</name>
    <dbReference type="NCBI Taxonomy" id="192012"/>
    <lineage>
        <taxon>Eukaryota</taxon>
        <taxon>Viridiplantae</taxon>
        <taxon>Streptophyta</taxon>
        <taxon>Embryophyta</taxon>
        <taxon>Tracheophyta</taxon>
        <taxon>Spermatophyta</taxon>
        <taxon>Magnoliopsida</taxon>
        <taxon>eudicotyledons</taxon>
        <taxon>Gunneridae</taxon>
        <taxon>Pentapetalae</taxon>
        <taxon>asterids</taxon>
        <taxon>campanulids</taxon>
        <taxon>Asterales</taxon>
        <taxon>Asteraceae</taxon>
        <taxon>Asteroideae</taxon>
        <taxon>Heliantheae alliance</taxon>
        <taxon>Eupatorieae</taxon>
        <taxon>Mikania</taxon>
    </lineage>
</organism>
<dbReference type="GO" id="GO:0016592">
    <property type="term" value="C:mediator complex"/>
    <property type="evidence" value="ECO:0007669"/>
    <property type="project" value="InterPro"/>
</dbReference>
<feature type="domain" description="Cytochrome b561" evidence="14">
    <location>
        <begin position="445"/>
        <end position="601"/>
    </location>
</feature>
<keyword evidence="4" id="KW-0813">Transport</keyword>
<dbReference type="InterPro" id="IPR006593">
    <property type="entry name" value="Cyt_b561/ferric_Rdtase_TM"/>
</dbReference>
<evidence type="ECO:0000313" key="16">
    <source>
        <dbReference type="Proteomes" id="UP000326396"/>
    </source>
</evidence>
<feature type="region of interest" description="Disordered" evidence="12">
    <location>
        <begin position="172"/>
        <end position="199"/>
    </location>
</feature>
<evidence type="ECO:0000256" key="1">
    <source>
        <dbReference type="ARBA" id="ARBA00004123"/>
    </source>
</evidence>
<dbReference type="PANTHER" id="PTHR13130">
    <property type="entry name" value="34 KDA TRANSCRIPTIONAL CO-ACTIVATOR-RELATED"/>
    <property type="match status" value="1"/>
</dbReference>
<evidence type="ECO:0000256" key="13">
    <source>
        <dbReference type="SAM" id="Phobius"/>
    </source>
</evidence>
<dbReference type="GO" id="GO:0006357">
    <property type="term" value="P:regulation of transcription by RNA polymerase II"/>
    <property type="evidence" value="ECO:0007669"/>
    <property type="project" value="TreeGrafter"/>
</dbReference>
<feature type="transmembrane region" description="Helical" evidence="13">
    <location>
        <begin position="474"/>
        <end position="497"/>
    </location>
</feature>
<dbReference type="EMBL" id="SZYD01000010">
    <property type="protein sequence ID" value="KAD4982948.1"/>
    <property type="molecule type" value="Genomic_DNA"/>
</dbReference>
<keyword evidence="7 13" id="KW-1133">Transmembrane helix</keyword>
<keyword evidence="16" id="KW-1185">Reference proteome</keyword>
<evidence type="ECO:0000256" key="9">
    <source>
        <dbReference type="ARBA" id="ARBA00023136"/>
    </source>
</evidence>
<feature type="transmembrane region" description="Helical" evidence="13">
    <location>
        <begin position="539"/>
        <end position="566"/>
    </location>
</feature>
<evidence type="ECO:0000256" key="4">
    <source>
        <dbReference type="ARBA" id="ARBA00022448"/>
    </source>
</evidence>
<keyword evidence="10" id="KW-0804">Transcription</keyword>
<dbReference type="Proteomes" id="UP000326396">
    <property type="component" value="Linkage Group LG18"/>
</dbReference>
<dbReference type="Pfam" id="PF11571">
    <property type="entry name" value="Med27"/>
    <property type="match status" value="1"/>
</dbReference>
<sequence length="601" mass="67519">MYHQHSQPPLQTAGNLIASLPESQNSSSEAPPKQVALAMDRLANAARLIADIRLGADRLLEAVFIAGQHPHQYGFNKPLNLIVQEGASMRQYLQDLRTIGRQLEDSGVLNESLKSRSNSWGLHMPLVCPDGAVVAYAWKRQLAGQAGASAVDRTRLALKAFTDQKRRFFPHLDDKSVEGPISKKQRGTHTSTASQQEEFSDLKTVSDVLTELEKEIPEVKTSTYERLNWSKRTSLLPNDTFDDSPKDHNNFQSSRNIISESRGAINADQIGIIELLIPSVFRAVISLHPTGSLHPDAVAFFSPDEGGSYVHARGVSTFNVFRNITEHAAMAPQHFIGVNAETALYKLLLWICNYQTLFTKVCSECGKLLSMDKESALLLPPVQRPYRNFFTFSSKYDIMWLRWETMNNGRCGLIEFHSRSQPMTNMSSKLPSSNHRRSAFPVTIFSHLLVASIATLVLYWLMKLKEGVAFTSHLHPLLMALGFIIFSGEAIISYNWIPTTRKTLKLIHLMLHLIALFAGILGIYAVFKFHNDLKITHLYTLHSWIGISTICLFGLQLLLGFVTFLFPGAKSATRARSYCCPSFEKEIAYFFSFKQMLMGFD</sequence>
<comment type="caution">
    <text evidence="15">The sequence shown here is derived from an EMBL/GenBank/DDBJ whole genome shotgun (WGS) entry which is preliminary data.</text>
</comment>
<evidence type="ECO:0000256" key="10">
    <source>
        <dbReference type="ARBA" id="ARBA00023163"/>
    </source>
</evidence>
<name>A0A5N6NQP0_9ASTR</name>
<dbReference type="Pfam" id="PF03188">
    <property type="entry name" value="Cytochrom_B561"/>
    <property type="match status" value="1"/>
</dbReference>
<keyword evidence="9 13" id="KW-0472">Membrane</keyword>
<dbReference type="PANTHER" id="PTHR13130:SF4">
    <property type="entry name" value="MEDIATOR OF RNA POLYMERASE II TRANSCRIPTION SUBUNIT 27"/>
    <property type="match status" value="1"/>
</dbReference>
<feature type="compositionally biased region" description="Polar residues" evidence="12">
    <location>
        <begin position="188"/>
        <end position="197"/>
    </location>
</feature>
<dbReference type="OrthoDB" id="1868004at2759"/>
<evidence type="ECO:0000256" key="5">
    <source>
        <dbReference type="ARBA" id="ARBA00022692"/>
    </source>
</evidence>
<feature type="transmembrane region" description="Helical" evidence="13">
    <location>
        <begin position="439"/>
        <end position="462"/>
    </location>
</feature>
<comment type="subcellular location">
    <subcellularLocation>
        <location evidence="2">Membrane</location>
    </subcellularLocation>
    <subcellularLocation>
        <location evidence="1">Nucleus</location>
    </subcellularLocation>
</comment>
<accession>A0A5N6NQP0</accession>
<dbReference type="AlphaFoldDB" id="A0A5N6NQP0"/>
<evidence type="ECO:0000313" key="15">
    <source>
        <dbReference type="EMBL" id="KAD4982948.1"/>
    </source>
</evidence>